<sequence length="114" mass="12671">MSNLTKEQLKNVLINHGVSTPPSSAKKEEYIKLYDEYVAPVVSNKGEFSSDDEPDTSNVADSGLIRNIIQKEEYIKLYDEYVAPVISNKGEFSSDDEPDTSNVADSGLIRNIIQ</sequence>
<feature type="region of interest" description="Disordered" evidence="1">
    <location>
        <begin position="89"/>
        <end position="114"/>
    </location>
</feature>
<dbReference type="Proteomes" id="UP001187531">
    <property type="component" value="Unassembled WGS sequence"/>
</dbReference>
<dbReference type="InterPro" id="IPR013146">
    <property type="entry name" value="LEM-like_dom"/>
</dbReference>
<evidence type="ECO:0000313" key="4">
    <source>
        <dbReference type="Proteomes" id="UP001187531"/>
    </source>
</evidence>
<evidence type="ECO:0000313" key="3">
    <source>
        <dbReference type="EMBL" id="KAK2718210.1"/>
    </source>
</evidence>
<dbReference type="InterPro" id="IPR011015">
    <property type="entry name" value="LEM/LEM-like_dom_sf"/>
</dbReference>
<dbReference type="Gene3D" id="1.10.720.40">
    <property type="match status" value="1"/>
</dbReference>
<proteinExistence type="predicted"/>
<organism evidence="3 4">
    <name type="scientific">Artemia franciscana</name>
    <name type="common">Brine shrimp</name>
    <name type="synonym">Artemia sanfranciscana</name>
    <dbReference type="NCBI Taxonomy" id="6661"/>
    <lineage>
        <taxon>Eukaryota</taxon>
        <taxon>Metazoa</taxon>
        <taxon>Ecdysozoa</taxon>
        <taxon>Arthropoda</taxon>
        <taxon>Crustacea</taxon>
        <taxon>Branchiopoda</taxon>
        <taxon>Anostraca</taxon>
        <taxon>Artemiidae</taxon>
        <taxon>Artemia</taxon>
    </lineage>
</organism>
<dbReference type="Pfam" id="PF08198">
    <property type="entry name" value="Thymopoietin"/>
    <property type="match status" value="1"/>
</dbReference>
<dbReference type="AlphaFoldDB" id="A0AA88HUC7"/>
<dbReference type="InterPro" id="IPR051656">
    <property type="entry name" value="LEM_domain"/>
</dbReference>
<name>A0AA88HUC7_ARTSF</name>
<dbReference type="GO" id="GO:0003677">
    <property type="term" value="F:DNA binding"/>
    <property type="evidence" value="ECO:0007669"/>
    <property type="project" value="InterPro"/>
</dbReference>
<evidence type="ECO:0000256" key="1">
    <source>
        <dbReference type="SAM" id="MobiDB-lite"/>
    </source>
</evidence>
<feature type="domain" description="LEM-like" evidence="2">
    <location>
        <begin position="1"/>
        <end position="43"/>
    </location>
</feature>
<reference evidence="3" key="1">
    <citation type="submission" date="2023-07" db="EMBL/GenBank/DDBJ databases">
        <title>Chromosome-level genome assembly of Artemia franciscana.</title>
        <authorList>
            <person name="Jo E."/>
        </authorList>
    </citation>
    <scope>NUCLEOTIDE SEQUENCE</scope>
    <source>
        <tissue evidence="3">Whole body</tissue>
    </source>
</reference>
<dbReference type="SMART" id="SM01261">
    <property type="entry name" value="Thymopoietin"/>
    <property type="match status" value="1"/>
</dbReference>
<accession>A0AA88HUC7</accession>
<feature type="non-terminal residue" evidence="3">
    <location>
        <position position="114"/>
    </location>
</feature>
<dbReference type="PANTHER" id="PTHR12019">
    <property type="entry name" value="LAMINA-ASSOCIATED POLYPEPTIDE THYMOPOIETIN"/>
    <property type="match status" value="1"/>
</dbReference>
<dbReference type="CDD" id="cd12935">
    <property type="entry name" value="LEM_like"/>
    <property type="match status" value="1"/>
</dbReference>
<evidence type="ECO:0000259" key="2">
    <source>
        <dbReference type="SMART" id="SM01261"/>
    </source>
</evidence>
<protein>
    <recommendedName>
        <fullName evidence="2">LEM-like domain-containing protein</fullName>
    </recommendedName>
</protein>
<dbReference type="EMBL" id="JAVRJZ010000009">
    <property type="protein sequence ID" value="KAK2718210.1"/>
    <property type="molecule type" value="Genomic_DNA"/>
</dbReference>
<keyword evidence="4" id="KW-1185">Reference proteome</keyword>
<dbReference type="PANTHER" id="PTHR12019:SF9">
    <property type="entry name" value="THYMOPOIETIN"/>
    <property type="match status" value="1"/>
</dbReference>
<gene>
    <name evidence="3" type="ORF">QYM36_005507</name>
</gene>
<dbReference type="SUPFAM" id="SSF63451">
    <property type="entry name" value="LEM domain"/>
    <property type="match status" value="1"/>
</dbReference>
<comment type="caution">
    <text evidence="3">The sequence shown here is derived from an EMBL/GenBank/DDBJ whole genome shotgun (WGS) entry which is preliminary data.</text>
</comment>